<sequence>MQQDDDPKQISKSTSEWQQRTKIKIL</sequence>
<feature type="region of interest" description="Disordered" evidence="1">
    <location>
        <begin position="1"/>
        <end position="26"/>
    </location>
</feature>
<reference evidence="2" key="1">
    <citation type="submission" date="2014-11" db="EMBL/GenBank/DDBJ databases">
        <authorList>
            <person name="Amaro Gonzalez C."/>
        </authorList>
    </citation>
    <scope>NUCLEOTIDE SEQUENCE</scope>
</reference>
<feature type="compositionally biased region" description="Polar residues" evidence="1">
    <location>
        <begin position="10"/>
        <end position="20"/>
    </location>
</feature>
<name>A0A0E9SRL2_ANGAN</name>
<dbReference type="AlphaFoldDB" id="A0A0E9SRL2"/>
<evidence type="ECO:0000313" key="2">
    <source>
        <dbReference type="EMBL" id="JAH43946.1"/>
    </source>
</evidence>
<organism evidence="2">
    <name type="scientific">Anguilla anguilla</name>
    <name type="common">European freshwater eel</name>
    <name type="synonym">Muraena anguilla</name>
    <dbReference type="NCBI Taxonomy" id="7936"/>
    <lineage>
        <taxon>Eukaryota</taxon>
        <taxon>Metazoa</taxon>
        <taxon>Chordata</taxon>
        <taxon>Craniata</taxon>
        <taxon>Vertebrata</taxon>
        <taxon>Euteleostomi</taxon>
        <taxon>Actinopterygii</taxon>
        <taxon>Neopterygii</taxon>
        <taxon>Teleostei</taxon>
        <taxon>Anguilliformes</taxon>
        <taxon>Anguillidae</taxon>
        <taxon>Anguilla</taxon>
    </lineage>
</organism>
<evidence type="ECO:0000256" key="1">
    <source>
        <dbReference type="SAM" id="MobiDB-lite"/>
    </source>
</evidence>
<accession>A0A0E9SRL2</accession>
<proteinExistence type="predicted"/>
<dbReference type="EMBL" id="GBXM01064631">
    <property type="protein sequence ID" value="JAH43946.1"/>
    <property type="molecule type" value="Transcribed_RNA"/>
</dbReference>
<reference evidence="2" key="2">
    <citation type="journal article" date="2015" name="Fish Shellfish Immunol.">
        <title>Early steps in the European eel (Anguilla anguilla)-Vibrio vulnificus interaction in the gills: Role of the RtxA13 toxin.</title>
        <authorList>
            <person name="Callol A."/>
            <person name="Pajuelo D."/>
            <person name="Ebbesson L."/>
            <person name="Teles M."/>
            <person name="MacKenzie S."/>
            <person name="Amaro C."/>
        </authorList>
    </citation>
    <scope>NUCLEOTIDE SEQUENCE</scope>
</reference>
<protein>
    <submittedName>
        <fullName evidence="2">Uncharacterized protein</fullName>
    </submittedName>
</protein>